<accession>W9XUW0</accession>
<dbReference type="SMART" id="SM00198">
    <property type="entry name" value="SCP"/>
    <property type="match status" value="1"/>
</dbReference>
<feature type="compositionally biased region" description="Low complexity" evidence="1">
    <location>
        <begin position="271"/>
        <end position="283"/>
    </location>
</feature>
<feature type="chain" id="PRO_5004934837" description="SCP domain-containing protein" evidence="2">
    <location>
        <begin position="20"/>
        <end position="478"/>
    </location>
</feature>
<feature type="compositionally biased region" description="Low complexity" evidence="1">
    <location>
        <begin position="239"/>
        <end position="262"/>
    </location>
</feature>
<feature type="compositionally biased region" description="Low complexity" evidence="1">
    <location>
        <begin position="212"/>
        <end position="230"/>
    </location>
</feature>
<dbReference type="InterPro" id="IPR014044">
    <property type="entry name" value="CAP_dom"/>
</dbReference>
<dbReference type="InterPro" id="IPR002413">
    <property type="entry name" value="V5_allergen-like"/>
</dbReference>
<dbReference type="GO" id="GO:0005576">
    <property type="term" value="C:extracellular region"/>
    <property type="evidence" value="ECO:0007669"/>
    <property type="project" value="InterPro"/>
</dbReference>
<gene>
    <name evidence="4" type="ORF">A1O3_04670</name>
</gene>
<dbReference type="EMBL" id="AMGY01000004">
    <property type="protein sequence ID" value="EXJ84003.1"/>
    <property type="molecule type" value="Genomic_DNA"/>
</dbReference>
<sequence length="478" mass="49166">MKAAISAFVVLAASGKAAASWLDWLDPDVTVTNTLTRTVQYCPCNGEVYTPTGEVGPIETTPTGPRTITKAGPIVVVYTTEGYLTTKTGIAIELYPTDGAPGSTVTKTVWTGAQPTDDLAWIDWSDDDVVDGATLTRTHTEFTTVIGPAPTSDEPEPWSDWVATTNSPVTTSTTTPGNVGPIGGSTTSSGYWSSLWTSSSSSSSNDVGPIGGSTTTSSSLYSTSTTTSSGGDVGPIGGSTTTTSSLTTTPVTSSTIATTTTSAIGSPVEQTTSSTTEAVGTTTTSAALTTTTTSAIVATTTSAASATQTVNVGTDYISGILEAHNLHRANHSAADLTWSTNLATIAGETASSCVYAHDITTGGGGYGQNIGAGYLPVQVPSMIGNDMYNREMPLYPGPYDSNNVDTSTFASWGHFTQIVWKGTQQVGCATQYCPQGLTNAAFAQYFTVCNYYPPGNIEGAYANIGAPLGEPITVVIEQ</sequence>
<keyword evidence="2" id="KW-0732">Signal</keyword>
<evidence type="ECO:0000256" key="1">
    <source>
        <dbReference type="SAM" id="MobiDB-lite"/>
    </source>
</evidence>
<feature type="region of interest" description="Disordered" evidence="1">
    <location>
        <begin position="198"/>
        <end position="283"/>
    </location>
</feature>
<name>W9XUW0_9EURO</name>
<dbReference type="InterPro" id="IPR001283">
    <property type="entry name" value="CRISP-related"/>
</dbReference>
<dbReference type="PANTHER" id="PTHR10334">
    <property type="entry name" value="CYSTEINE-RICH SECRETORY PROTEIN-RELATED"/>
    <property type="match status" value="1"/>
</dbReference>
<keyword evidence="5" id="KW-1185">Reference proteome</keyword>
<dbReference type="PRINTS" id="PR00837">
    <property type="entry name" value="V5TPXLIKE"/>
</dbReference>
<dbReference type="PRINTS" id="PR00838">
    <property type="entry name" value="V5ALLERGEN"/>
</dbReference>
<evidence type="ECO:0000313" key="5">
    <source>
        <dbReference type="Proteomes" id="UP000019478"/>
    </source>
</evidence>
<feature type="signal peptide" evidence="2">
    <location>
        <begin position="1"/>
        <end position="19"/>
    </location>
</feature>
<evidence type="ECO:0000259" key="3">
    <source>
        <dbReference type="SMART" id="SM00198"/>
    </source>
</evidence>
<dbReference type="AlphaFoldDB" id="W9XUW0"/>
<dbReference type="HOGENOM" id="CLU_023999_0_0_1"/>
<evidence type="ECO:0000256" key="2">
    <source>
        <dbReference type="SAM" id="SignalP"/>
    </source>
</evidence>
<comment type="caution">
    <text evidence="4">The sequence shown here is derived from an EMBL/GenBank/DDBJ whole genome shotgun (WGS) entry which is preliminary data.</text>
</comment>
<dbReference type="OrthoDB" id="337038at2759"/>
<dbReference type="GeneID" id="19168788"/>
<feature type="domain" description="SCP" evidence="3">
    <location>
        <begin position="315"/>
        <end position="459"/>
    </location>
</feature>
<dbReference type="SUPFAM" id="SSF55797">
    <property type="entry name" value="PR-1-like"/>
    <property type="match status" value="1"/>
</dbReference>
<organism evidence="4 5">
    <name type="scientific">Capronia epimyces CBS 606.96</name>
    <dbReference type="NCBI Taxonomy" id="1182542"/>
    <lineage>
        <taxon>Eukaryota</taxon>
        <taxon>Fungi</taxon>
        <taxon>Dikarya</taxon>
        <taxon>Ascomycota</taxon>
        <taxon>Pezizomycotina</taxon>
        <taxon>Eurotiomycetes</taxon>
        <taxon>Chaetothyriomycetidae</taxon>
        <taxon>Chaetothyriales</taxon>
        <taxon>Herpotrichiellaceae</taxon>
        <taxon>Capronia</taxon>
    </lineage>
</organism>
<reference evidence="4 5" key="1">
    <citation type="submission" date="2013-03" db="EMBL/GenBank/DDBJ databases">
        <title>The Genome Sequence of Capronia epimyces CBS 606.96.</title>
        <authorList>
            <consortium name="The Broad Institute Genomics Platform"/>
            <person name="Cuomo C."/>
            <person name="de Hoog S."/>
            <person name="Gorbushina A."/>
            <person name="Walker B."/>
            <person name="Young S.K."/>
            <person name="Zeng Q."/>
            <person name="Gargeya S."/>
            <person name="Fitzgerald M."/>
            <person name="Haas B."/>
            <person name="Abouelleil A."/>
            <person name="Allen A.W."/>
            <person name="Alvarado L."/>
            <person name="Arachchi H.M."/>
            <person name="Berlin A.M."/>
            <person name="Chapman S.B."/>
            <person name="Gainer-Dewar J."/>
            <person name="Goldberg J."/>
            <person name="Griggs A."/>
            <person name="Gujja S."/>
            <person name="Hansen M."/>
            <person name="Howarth C."/>
            <person name="Imamovic A."/>
            <person name="Ireland A."/>
            <person name="Larimer J."/>
            <person name="McCowan C."/>
            <person name="Murphy C."/>
            <person name="Pearson M."/>
            <person name="Poon T.W."/>
            <person name="Priest M."/>
            <person name="Roberts A."/>
            <person name="Saif S."/>
            <person name="Shea T."/>
            <person name="Sisk P."/>
            <person name="Sykes S."/>
            <person name="Wortman J."/>
            <person name="Nusbaum C."/>
            <person name="Birren B."/>
        </authorList>
    </citation>
    <scope>NUCLEOTIDE SEQUENCE [LARGE SCALE GENOMIC DNA]</scope>
    <source>
        <strain evidence="4 5">CBS 606.96</strain>
    </source>
</reference>
<dbReference type="Pfam" id="PF00188">
    <property type="entry name" value="CAP"/>
    <property type="match status" value="1"/>
</dbReference>
<proteinExistence type="predicted"/>
<dbReference type="InterPro" id="IPR018244">
    <property type="entry name" value="Allrgn_V5/Tpx1_CS"/>
</dbReference>
<dbReference type="eggNOG" id="KOG3017">
    <property type="taxonomic scope" value="Eukaryota"/>
</dbReference>
<dbReference type="PROSITE" id="PS01009">
    <property type="entry name" value="CRISP_1"/>
    <property type="match status" value="1"/>
</dbReference>
<dbReference type="Proteomes" id="UP000019478">
    <property type="component" value="Unassembled WGS sequence"/>
</dbReference>
<dbReference type="CDD" id="cd05380">
    <property type="entry name" value="CAP_euk"/>
    <property type="match status" value="1"/>
</dbReference>
<protein>
    <recommendedName>
        <fullName evidence="3">SCP domain-containing protein</fullName>
    </recommendedName>
</protein>
<dbReference type="STRING" id="1182542.W9XUW0"/>
<dbReference type="RefSeq" id="XP_007732988.1">
    <property type="nucleotide sequence ID" value="XM_007734798.1"/>
</dbReference>
<evidence type="ECO:0000313" key="4">
    <source>
        <dbReference type="EMBL" id="EXJ84003.1"/>
    </source>
</evidence>
<dbReference type="InterPro" id="IPR035940">
    <property type="entry name" value="CAP_sf"/>
</dbReference>
<dbReference type="Gene3D" id="3.40.33.10">
    <property type="entry name" value="CAP"/>
    <property type="match status" value="1"/>
</dbReference>
<feature type="region of interest" description="Disordered" evidence="1">
    <location>
        <begin position="166"/>
        <end position="186"/>
    </location>
</feature>